<keyword evidence="7" id="KW-1185">Reference proteome</keyword>
<feature type="domain" description="Aldehyde dehydrogenase" evidence="5">
    <location>
        <begin position="31"/>
        <end position="487"/>
    </location>
</feature>
<evidence type="ECO:0000313" key="7">
    <source>
        <dbReference type="Proteomes" id="UP000064921"/>
    </source>
</evidence>
<dbReference type="KEGG" id="pphr:APZ00_02450"/>
<evidence type="ECO:0000259" key="5">
    <source>
        <dbReference type="Pfam" id="PF00171"/>
    </source>
</evidence>
<keyword evidence="2 4" id="KW-0560">Oxidoreductase</keyword>
<dbReference type="InterPro" id="IPR016161">
    <property type="entry name" value="Ald_DH/histidinol_DH"/>
</dbReference>
<feature type="active site" evidence="3">
    <location>
        <position position="265"/>
    </location>
</feature>
<dbReference type="RefSeq" id="WP_058897978.1">
    <property type="nucleotide sequence ID" value="NZ_CP013068.1"/>
</dbReference>
<evidence type="ECO:0000256" key="4">
    <source>
        <dbReference type="RuleBase" id="RU003345"/>
    </source>
</evidence>
<name>A0A0U3PEP0_9HYPH</name>
<sequence>MTISTSLLSRLKDASLVTGKAYINGSWRSASESGATFEVTNPANGEVIATLPDMGREETAQAIDAAHAAQAAWAARTGKDRAAVLRKLFDLMVANADDLATILTMEMGKPLAEARGEILYGASYMEWFAEEAKRVYGDTIPGHQPDKRIIIIRQPVGVVAAITPWNFPNAMLARKLAPALAAGCAMVSKPAAETPLSALALAVLAERAGLPAGLYNVILGTDAPAIGQEFTSNAKVRKLTFTGSTEVGRILMRQGADNIMKLGLELGGNAPFIVFEDADLDAAVEGAMVSKYRNNGQTCVCANRIYVHADVYDAFAEKLTAKVSAMKVGDGFEDGVNAGPLIDDAALAKVNDHIADATSKGAKVMLGGKAHTRGGLFFEPTVLTDVTPAMKIAREETFGPVAPLFRFKTEADVIAMANNTEFGLASYFYSRDVSKIFRVAEALEYGMVGINTGLISTEVAPFGGIKQSGQGREGSRYGLEDYTEMKYLCLSI</sequence>
<gene>
    <name evidence="6" type="primary">gabD</name>
    <name evidence="6" type="ORF">APZ00_02450</name>
</gene>
<dbReference type="PROSITE" id="PS00687">
    <property type="entry name" value="ALDEHYDE_DEHYDR_GLU"/>
    <property type="match status" value="1"/>
</dbReference>
<dbReference type="EMBL" id="CP013068">
    <property type="protein sequence ID" value="ALV26076.1"/>
    <property type="molecule type" value="Genomic_DNA"/>
</dbReference>
<dbReference type="GO" id="GO:0005829">
    <property type="term" value="C:cytosol"/>
    <property type="evidence" value="ECO:0007669"/>
    <property type="project" value="TreeGrafter"/>
</dbReference>
<dbReference type="Gene3D" id="3.40.605.10">
    <property type="entry name" value="Aldehyde Dehydrogenase, Chain A, domain 1"/>
    <property type="match status" value="1"/>
</dbReference>
<dbReference type="Proteomes" id="UP000064921">
    <property type="component" value="Chromosome"/>
</dbReference>
<dbReference type="Gene3D" id="3.40.309.10">
    <property type="entry name" value="Aldehyde Dehydrogenase, Chain A, domain 2"/>
    <property type="match status" value="1"/>
</dbReference>
<dbReference type="InterPro" id="IPR010102">
    <property type="entry name" value="Succ_semiAld_DH"/>
</dbReference>
<dbReference type="InterPro" id="IPR016160">
    <property type="entry name" value="Ald_DH_CS_CYS"/>
</dbReference>
<organism evidence="6 7">
    <name type="scientific">Pannonibacter phragmitetus</name>
    <dbReference type="NCBI Taxonomy" id="121719"/>
    <lineage>
        <taxon>Bacteria</taxon>
        <taxon>Pseudomonadati</taxon>
        <taxon>Pseudomonadota</taxon>
        <taxon>Alphaproteobacteria</taxon>
        <taxon>Hyphomicrobiales</taxon>
        <taxon>Stappiaceae</taxon>
        <taxon>Pannonibacter</taxon>
    </lineage>
</organism>
<dbReference type="InterPro" id="IPR016163">
    <property type="entry name" value="Ald_DH_C"/>
</dbReference>
<dbReference type="PANTHER" id="PTHR43353">
    <property type="entry name" value="SUCCINATE-SEMIALDEHYDE DEHYDROGENASE, MITOCHONDRIAL"/>
    <property type="match status" value="1"/>
</dbReference>
<dbReference type="EC" id="1.2.1.16" evidence="6"/>
<dbReference type="FunFam" id="3.40.309.10:FF:000004">
    <property type="entry name" value="Succinate-semialdehyde dehydrogenase I"/>
    <property type="match status" value="1"/>
</dbReference>
<reference evidence="6 7" key="1">
    <citation type="submission" date="2015-10" db="EMBL/GenBank/DDBJ databases">
        <title>The world's first case of liver abscess caused by Pannonibacter phragmitetus.</title>
        <authorList>
            <person name="Ming D."/>
            <person name="Wang M."/>
            <person name="Zhou Y."/>
            <person name="Jiang T."/>
            <person name="Hu S."/>
        </authorList>
    </citation>
    <scope>NUCLEOTIDE SEQUENCE [LARGE SCALE GENOMIC DNA]</scope>
    <source>
        <strain evidence="6 7">31801</strain>
    </source>
</reference>
<dbReference type="SUPFAM" id="SSF53720">
    <property type="entry name" value="ALDH-like"/>
    <property type="match status" value="1"/>
</dbReference>
<dbReference type="InterPro" id="IPR015590">
    <property type="entry name" value="Aldehyde_DH_dom"/>
</dbReference>
<dbReference type="NCBIfam" id="TIGR01780">
    <property type="entry name" value="SSADH"/>
    <property type="match status" value="1"/>
</dbReference>
<proteinExistence type="inferred from homology"/>
<protein>
    <submittedName>
        <fullName evidence="6">NAD-dependent succinate-semialdehyde dehydrogenase</fullName>
        <ecNumber evidence="6">1.2.1.16</ecNumber>
    </submittedName>
</protein>
<dbReference type="PROSITE" id="PS00070">
    <property type="entry name" value="ALDEHYDE_DEHYDR_CYS"/>
    <property type="match status" value="1"/>
</dbReference>
<accession>A0A0U3PEP0</accession>
<dbReference type="PANTHER" id="PTHR43353:SF5">
    <property type="entry name" value="SUCCINATE-SEMIALDEHYDE DEHYDROGENASE, MITOCHONDRIAL"/>
    <property type="match status" value="1"/>
</dbReference>
<dbReference type="InterPro" id="IPR029510">
    <property type="entry name" value="Ald_DH_CS_GLU"/>
</dbReference>
<evidence type="ECO:0000256" key="2">
    <source>
        <dbReference type="ARBA" id="ARBA00023002"/>
    </source>
</evidence>
<dbReference type="InterPro" id="IPR050740">
    <property type="entry name" value="Aldehyde_DH_Superfamily"/>
</dbReference>
<evidence type="ECO:0000256" key="3">
    <source>
        <dbReference type="PROSITE-ProRule" id="PRU10007"/>
    </source>
</evidence>
<dbReference type="Pfam" id="PF00171">
    <property type="entry name" value="Aldedh"/>
    <property type="match status" value="1"/>
</dbReference>
<dbReference type="eggNOG" id="COG1012">
    <property type="taxonomic scope" value="Bacteria"/>
</dbReference>
<evidence type="ECO:0000256" key="1">
    <source>
        <dbReference type="ARBA" id="ARBA00009986"/>
    </source>
</evidence>
<dbReference type="FunFam" id="3.40.605.10:FF:000005">
    <property type="entry name" value="Succinate-semialdehyde dehydrogenase I"/>
    <property type="match status" value="1"/>
</dbReference>
<dbReference type="GO" id="GO:0004777">
    <property type="term" value="F:succinate-semialdehyde dehydrogenase (NAD+) activity"/>
    <property type="evidence" value="ECO:0007669"/>
    <property type="project" value="TreeGrafter"/>
</dbReference>
<comment type="similarity">
    <text evidence="1 4">Belongs to the aldehyde dehydrogenase family.</text>
</comment>
<dbReference type="AlphaFoldDB" id="A0A0U3PEP0"/>
<dbReference type="InterPro" id="IPR016162">
    <property type="entry name" value="Ald_DH_N"/>
</dbReference>
<evidence type="ECO:0000313" key="6">
    <source>
        <dbReference type="EMBL" id="ALV26076.1"/>
    </source>
</evidence>
<dbReference type="STRING" id="121719.APZ00_02450"/>
<dbReference type="GO" id="GO:0009450">
    <property type="term" value="P:gamma-aminobutyric acid catabolic process"/>
    <property type="evidence" value="ECO:0007669"/>
    <property type="project" value="InterPro"/>
</dbReference>
<dbReference type="CDD" id="cd07103">
    <property type="entry name" value="ALDH_F5_SSADH_GabD"/>
    <property type="match status" value="1"/>
</dbReference>